<dbReference type="InterPro" id="IPR013107">
    <property type="entry name" value="Acyl-CoA_DH_C"/>
</dbReference>
<dbReference type="SUPFAM" id="SSF56645">
    <property type="entry name" value="Acyl-CoA dehydrogenase NM domain-like"/>
    <property type="match status" value="1"/>
</dbReference>
<protein>
    <submittedName>
        <fullName evidence="5">Acyl-CoA dehydrogenase family protein</fullName>
    </submittedName>
</protein>
<dbReference type="InterPro" id="IPR009100">
    <property type="entry name" value="AcylCoA_DH/oxidase_NM_dom_sf"/>
</dbReference>
<feature type="region of interest" description="Disordered" evidence="2">
    <location>
        <begin position="1"/>
        <end position="24"/>
    </location>
</feature>
<dbReference type="Gene3D" id="2.40.110.10">
    <property type="entry name" value="Butyryl-CoA Dehydrogenase, subunit A, domain 2"/>
    <property type="match status" value="1"/>
</dbReference>
<evidence type="ECO:0000259" key="3">
    <source>
        <dbReference type="Pfam" id="PF02771"/>
    </source>
</evidence>
<dbReference type="RefSeq" id="WP_197964798.1">
    <property type="nucleotide sequence ID" value="NZ_JACEGD010000002.1"/>
</dbReference>
<name>A0ABS0NVN2_9BRAD</name>
<dbReference type="PIRSF" id="PIRSF016578">
    <property type="entry name" value="HsaA"/>
    <property type="match status" value="1"/>
</dbReference>
<dbReference type="PANTHER" id="PTHR43884">
    <property type="entry name" value="ACYL-COA DEHYDROGENASE"/>
    <property type="match status" value="1"/>
</dbReference>
<feature type="domain" description="Acyl-CoA dehydrogenase/oxidase N-terminal" evidence="3">
    <location>
        <begin position="35"/>
        <end position="110"/>
    </location>
</feature>
<gene>
    <name evidence="5" type="ORF">H1B27_01915</name>
</gene>
<evidence type="ECO:0000259" key="4">
    <source>
        <dbReference type="Pfam" id="PF08028"/>
    </source>
</evidence>
<comment type="caution">
    <text evidence="5">The sequence shown here is derived from an EMBL/GenBank/DDBJ whole genome shotgun (WGS) entry which is preliminary data.</text>
</comment>
<dbReference type="Proteomes" id="UP001194539">
    <property type="component" value="Unassembled WGS sequence"/>
</dbReference>
<dbReference type="Gene3D" id="1.10.540.10">
    <property type="entry name" value="Acyl-CoA dehydrogenase/oxidase, N-terminal domain"/>
    <property type="match status" value="1"/>
</dbReference>
<feature type="domain" description="Acyl-CoA dehydrogenase C-terminal" evidence="4">
    <location>
        <begin position="260"/>
        <end position="392"/>
    </location>
</feature>
<sequence length="415" mass="45014">MINASIKAANVHTPRKPFDEAREQEPLASEVMRLHAALRDLVPELVSRAEEIEKGRRVPADITDRLQRLGLFRTLLPRSHGGLELSVPEVLQLIETLAAADSSVGWVSMIGIGAQLFTTRLPRVTFDRIHADGRANQLAASGMPVGRAEVVDGGYQVSGRWPFASGCQNAQWIVGHCIVHKDGEPVMSERGPVTRWVTLPAERWRIEETWQASGLTGSGSHHVILKDVKVPEANMFDMFNGSSLIPGPLESPLMPFLASLHGAVANGIAAGAMADLAGMAGSGRRQAFATTDLRDSQVFQQEFGRLGAELRATRALLQVQADNHWRRALAGTLNGEADFAEGLQASAWIHAACTNIVSDCYTLGGTNAIMNASALQRRLRDIHAARQHAFAQERFYISAGKNALGFPPVDPMFGQ</sequence>
<organism evidence="5 6">
    <name type="scientific">Bradyrhizobium diversitatis</name>
    <dbReference type="NCBI Taxonomy" id="2755406"/>
    <lineage>
        <taxon>Bacteria</taxon>
        <taxon>Pseudomonadati</taxon>
        <taxon>Pseudomonadota</taxon>
        <taxon>Alphaproteobacteria</taxon>
        <taxon>Hyphomicrobiales</taxon>
        <taxon>Nitrobacteraceae</taxon>
        <taxon>Bradyrhizobium</taxon>
    </lineage>
</organism>
<evidence type="ECO:0000256" key="1">
    <source>
        <dbReference type="ARBA" id="ARBA00023002"/>
    </source>
</evidence>
<dbReference type="InterPro" id="IPR013786">
    <property type="entry name" value="AcylCoA_DH/ox_N"/>
</dbReference>
<evidence type="ECO:0000313" key="6">
    <source>
        <dbReference type="Proteomes" id="UP001194539"/>
    </source>
</evidence>
<dbReference type="SUPFAM" id="SSF47203">
    <property type="entry name" value="Acyl-CoA dehydrogenase C-terminal domain-like"/>
    <property type="match status" value="1"/>
</dbReference>
<dbReference type="PANTHER" id="PTHR43884:SF12">
    <property type="entry name" value="ISOVALERYL-COA DEHYDROGENASE, MITOCHONDRIAL-RELATED"/>
    <property type="match status" value="1"/>
</dbReference>
<dbReference type="Pfam" id="PF02771">
    <property type="entry name" value="Acyl-CoA_dh_N"/>
    <property type="match status" value="1"/>
</dbReference>
<evidence type="ECO:0000256" key="2">
    <source>
        <dbReference type="SAM" id="MobiDB-lite"/>
    </source>
</evidence>
<keyword evidence="6" id="KW-1185">Reference proteome</keyword>
<accession>A0ABS0NVN2</accession>
<reference evidence="5 6" key="1">
    <citation type="submission" date="2020-07" db="EMBL/GenBank/DDBJ databases">
        <title>Bradyrhizobium diversity isolated from nodules of indigenous legumes of Western Australia.</title>
        <authorList>
            <person name="Klepa M.S."/>
        </authorList>
    </citation>
    <scope>NUCLEOTIDE SEQUENCE [LARGE SCALE GENOMIC DNA]</scope>
    <source>
        <strain evidence="5 6">CNPSo 4019</strain>
    </source>
</reference>
<keyword evidence="1" id="KW-0560">Oxidoreductase</keyword>
<dbReference type="InterPro" id="IPR037069">
    <property type="entry name" value="AcylCoA_DH/ox_N_sf"/>
</dbReference>
<dbReference type="EMBL" id="JACEGD010000002">
    <property type="protein sequence ID" value="MBH5385034.1"/>
    <property type="molecule type" value="Genomic_DNA"/>
</dbReference>
<evidence type="ECO:0000313" key="5">
    <source>
        <dbReference type="EMBL" id="MBH5385034.1"/>
    </source>
</evidence>
<dbReference type="InterPro" id="IPR046373">
    <property type="entry name" value="Acyl-CoA_Oxase/DH_mid-dom_sf"/>
</dbReference>
<dbReference type="Gene3D" id="1.20.140.10">
    <property type="entry name" value="Butyryl-CoA Dehydrogenase, subunit A, domain 3"/>
    <property type="match status" value="1"/>
</dbReference>
<proteinExistence type="predicted"/>
<dbReference type="Pfam" id="PF08028">
    <property type="entry name" value="Acyl-CoA_dh_2"/>
    <property type="match status" value="1"/>
</dbReference>
<dbReference type="InterPro" id="IPR036250">
    <property type="entry name" value="AcylCo_DH-like_C"/>
</dbReference>